<evidence type="ECO:0000313" key="2">
    <source>
        <dbReference type="EMBL" id="MBM7549821.1"/>
    </source>
</evidence>
<dbReference type="PANTHER" id="PTHR37301">
    <property type="entry name" value="DNA-BINDING PROTEIN-RELATED"/>
    <property type="match status" value="1"/>
</dbReference>
<name>A0ABS2MIN9_9FIRM</name>
<dbReference type="EMBL" id="JAFBDH010000002">
    <property type="protein sequence ID" value="MBM7549821.1"/>
    <property type="molecule type" value="Genomic_DNA"/>
</dbReference>
<accession>A0ABS2MIN9</accession>
<organism evidence="2 3">
    <name type="scientific">Peptoniphilus gorbachii</name>
    <dbReference type="NCBI Taxonomy" id="411567"/>
    <lineage>
        <taxon>Bacteria</taxon>
        <taxon>Bacillati</taxon>
        <taxon>Bacillota</taxon>
        <taxon>Tissierellia</taxon>
        <taxon>Tissierellales</taxon>
        <taxon>Peptoniphilaceae</taxon>
        <taxon>Peptoniphilus</taxon>
    </lineage>
</organism>
<dbReference type="Proteomes" id="UP000720595">
    <property type="component" value="Unassembled WGS sequence"/>
</dbReference>
<gene>
    <name evidence="2" type="ORF">JOD41_000543</name>
</gene>
<feature type="domain" description="HTH cro/C1-type" evidence="1">
    <location>
        <begin position="21"/>
        <end position="45"/>
    </location>
</feature>
<protein>
    <submittedName>
        <fullName evidence="2">DNA-binding Xre family transcriptional regulator</fullName>
    </submittedName>
</protein>
<dbReference type="InterPro" id="IPR010982">
    <property type="entry name" value="Lambda_DNA-bd_dom_sf"/>
</dbReference>
<sequence>MKKTDVIVMAGITTNVMAQMGKNKPITLKNLEKICKSLDCTPNDVFSFDDNYIE</sequence>
<proteinExistence type="predicted"/>
<keyword evidence="2" id="KW-0238">DNA-binding</keyword>
<dbReference type="PANTHER" id="PTHR37301:SF1">
    <property type="entry name" value="DNA-BINDING PROTEIN"/>
    <property type="match status" value="1"/>
</dbReference>
<evidence type="ECO:0000313" key="3">
    <source>
        <dbReference type="Proteomes" id="UP000720595"/>
    </source>
</evidence>
<dbReference type="PROSITE" id="PS50943">
    <property type="entry name" value="HTH_CROC1"/>
    <property type="match status" value="1"/>
</dbReference>
<comment type="caution">
    <text evidence="2">The sequence shown here is derived from an EMBL/GenBank/DDBJ whole genome shotgun (WGS) entry which is preliminary data.</text>
</comment>
<dbReference type="Gene3D" id="1.10.260.40">
    <property type="entry name" value="lambda repressor-like DNA-binding domains"/>
    <property type="match status" value="1"/>
</dbReference>
<keyword evidence="3" id="KW-1185">Reference proteome</keyword>
<reference evidence="2 3" key="1">
    <citation type="submission" date="2021-01" db="EMBL/GenBank/DDBJ databases">
        <title>Genomic Encyclopedia of Type Strains, Phase IV (KMG-IV): sequencing the most valuable type-strain genomes for metagenomic binning, comparative biology and taxonomic classification.</title>
        <authorList>
            <person name="Goeker M."/>
        </authorList>
    </citation>
    <scope>NUCLEOTIDE SEQUENCE [LARGE SCALE GENOMIC DNA]</scope>
    <source>
        <strain evidence="2 3">DSM 21461</strain>
    </source>
</reference>
<dbReference type="Pfam" id="PF13443">
    <property type="entry name" value="HTH_26"/>
    <property type="match status" value="1"/>
</dbReference>
<dbReference type="InterPro" id="IPR001387">
    <property type="entry name" value="Cro/C1-type_HTH"/>
</dbReference>
<evidence type="ECO:0000259" key="1">
    <source>
        <dbReference type="PROSITE" id="PS50943"/>
    </source>
</evidence>
<dbReference type="SUPFAM" id="SSF47413">
    <property type="entry name" value="lambda repressor-like DNA-binding domains"/>
    <property type="match status" value="1"/>
</dbReference>
<dbReference type="GO" id="GO:0003677">
    <property type="term" value="F:DNA binding"/>
    <property type="evidence" value="ECO:0007669"/>
    <property type="project" value="UniProtKB-KW"/>
</dbReference>